<gene>
    <name evidence="1" type="ORF">M6B38_337990</name>
</gene>
<comment type="caution">
    <text evidence="1">The sequence shown here is derived from an EMBL/GenBank/DDBJ whole genome shotgun (WGS) entry which is preliminary data.</text>
</comment>
<dbReference type="EMBL" id="JANAVB010014800">
    <property type="protein sequence ID" value="KAJ6833559.1"/>
    <property type="molecule type" value="Genomic_DNA"/>
</dbReference>
<dbReference type="AlphaFoldDB" id="A0AAX6GXU0"/>
<reference evidence="1" key="1">
    <citation type="journal article" date="2023" name="GigaByte">
        <title>Genome assembly of the bearded iris, Iris pallida Lam.</title>
        <authorList>
            <person name="Bruccoleri R.E."/>
            <person name="Oakeley E.J."/>
            <person name="Faust A.M.E."/>
            <person name="Altorfer M."/>
            <person name="Dessus-Babus S."/>
            <person name="Burckhardt D."/>
            <person name="Oertli M."/>
            <person name="Naumann U."/>
            <person name="Petersen F."/>
            <person name="Wong J."/>
        </authorList>
    </citation>
    <scope>NUCLEOTIDE SEQUENCE</scope>
    <source>
        <strain evidence="1">GSM-AAB239-AS_SAM_17_03QT</strain>
    </source>
</reference>
<organism evidence="1 2">
    <name type="scientific">Iris pallida</name>
    <name type="common">Sweet iris</name>
    <dbReference type="NCBI Taxonomy" id="29817"/>
    <lineage>
        <taxon>Eukaryota</taxon>
        <taxon>Viridiplantae</taxon>
        <taxon>Streptophyta</taxon>
        <taxon>Embryophyta</taxon>
        <taxon>Tracheophyta</taxon>
        <taxon>Spermatophyta</taxon>
        <taxon>Magnoliopsida</taxon>
        <taxon>Liliopsida</taxon>
        <taxon>Asparagales</taxon>
        <taxon>Iridaceae</taxon>
        <taxon>Iridoideae</taxon>
        <taxon>Irideae</taxon>
        <taxon>Iris</taxon>
    </lineage>
</organism>
<proteinExistence type="predicted"/>
<sequence>MLDLLSSRFDVRLRCTNSLARSKLELLTTSTSSSVLQMRPTTCNCSRRRSGKSLVPRCGSLNGLHASTLLRNHH</sequence>
<accession>A0AAX6GXU0</accession>
<dbReference type="Proteomes" id="UP001140949">
    <property type="component" value="Unassembled WGS sequence"/>
</dbReference>
<protein>
    <submittedName>
        <fullName evidence="1">Uncharacterized protein</fullName>
    </submittedName>
</protein>
<evidence type="ECO:0000313" key="1">
    <source>
        <dbReference type="EMBL" id="KAJ6833559.1"/>
    </source>
</evidence>
<name>A0AAX6GXU0_IRIPA</name>
<evidence type="ECO:0000313" key="2">
    <source>
        <dbReference type="Proteomes" id="UP001140949"/>
    </source>
</evidence>
<keyword evidence="2" id="KW-1185">Reference proteome</keyword>
<reference evidence="1" key="2">
    <citation type="submission" date="2023-04" db="EMBL/GenBank/DDBJ databases">
        <authorList>
            <person name="Bruccoleri R.E."/>
            <person name="Oakeley E.J."/>
            <person name="Faust A.-M."/>
            <person name="Dessus-Babus S."/>
            <person name="Altorfer M."/>
            <person name="Burckhardt D."/>
            <person name="Oertli M."/>
            <person name="Naumann U."/>
            <person name="Petersen F."/>
            <person name="Wong J."/>
        </authorList>
    </citation>
    <scope>NUCLEOTIDE SEQUENCE</scope>
    <source>
        <strain evidence="1">GSM-AAB239-AS_SAM_17_03QT</strain>
        <tissue evidence="1">Leaf</tissue>
    </source>
</reference>